<reference evidence="3 4" key="1">
    <citation type="submission" date="2018-08" db="EMBL/GenBank/DDBJ databases">
        <title>Draft genome of the lignicolous fungus Coniochaeta pulveracea.</title>
        <authorList>
            <person name="Borstlap C.J."/>
            <person name="De Witt R.N."/>
            <person name="Botha A."/>
            <person name="Volschenk H."/>
        </authorList>
    </citation>
    <scope>NUCLEOTIDE SEQUENCE [LARGE SCALE GENOMIC DNA]</scope>
    <source>
        <strain evidence="3 4">CAB683</strain>
    </source>
</reference>
<keyword evidence="1" id="KW-0175">Coiled coil</keyword>
<feature type="region of interest" description="Disordered" evidence="2">
    <location>
        <begin position="548"/>
        <end position="575"/>
    </location>
</feature>
<feature type="coiled-coil region" evidence="1">
    <location>
        <begin position="714"/>
        <end position="741"/>
    </location>
</feature>
<dbReference type="AlphaFoldDB" id="A0A420Y5U2"/>
<gene>
    <name evidence="3" type="ORF">DL546_004656</name>
</gene>
<organism evidence="3 4">
    <name type="scientific">Coniochaeta pulveracea</name>
    <dbReference type="NCBI Taxonomy" id="177199"/>
    <lineage>
        <taxon>Eukaryota</taxon>
        <taxon>Fungi</taxon>
        <taxon>Dikarya</taxon>
        <taxon>Ascomycota</taxon>
        <taxon>Pezizomycotina</taxon>
        <taxon>Sordariomycetes</taxon>
        <taxon>Sordariomycetidae</taxon>
        <taxon>Coniochaetales</taxon>
        <taxon>Coniochaetaceae</taxon>
        <taxon>Coniochaeta</taxon>
    </lineage>
</organism>
<name>A0A420Y5U2_9PEZI</name>
<dbReference type="OrthoDB" id="5323870at2759"/>
<comment type="caution">
    <text evidence="3">The sequence shown here is derived from an EMBL/GenBank/DDBJ whole genome shotgun (WGS) entry which is preliminary data.</text>
</comment>
<keyword evidence="4" id="KW-1185">Reference proteome</keyword>
<feature type="region of interest" description="Disordered" evidence="2">
    <location>
        <begin position="63"/>
        <end position="85"/>
    </location>
</feature>
<dbReference type="InterPro" id="IPR015943">
    <property type="entry name" value="WD40/YVTN_repeat-like_dom_sf"/>
</dbReference>
<evidence type="ECO:0000256" key="1">
    <source>
        <dbReference type="SAM" id="Coils"/>
    </source>
</evidence>
<feature type="region of interest" description="Disordered" evidence="2">
    <location>
        <begin position="409"/>
        <end position="433"/>
    </location>
</feature>
<dbReference type="Proteomes" id="UP000275385">
    <property type="component" value="Unassembled WGS sequence"/>
</dbReference>
<proteinExistence type="predicted"/>
<protein>
    <submittedName>
        <fullName evidence="3">Uncharacterized protein</fullName>
    </submittedName>
</protein>
<dbReference type="InterPro" id="IPR036322">
    <property type="entry name" value="WD40_repeat_dom_sf"/>
</dbReference>
<evidence type="ECO:0000313" key="4">
    <source>
        <dbReference type="Proteomes" id="UP000275385"/>
    </source>
</evidence>
<feature type="compositionally biased region" description="Low complexity" evidence="2">
    <location>
        <begin position="561"/>
        <end position="571"/>
    </location>
</feature>
<accession>A0A420Y5U2</accession>
<feature type="compositionally biased region" description="Polar residues" evidence="2">
    <location>
        <begin position="412"/>
        <end position="424"/>
    </location>
</feature>
<feature type="compositionally biased region" description="Polar residues" evidence="2">
    <location>
        <begin position="64"/>
        <end position="76"/>
    </location>
</feature>
<dbReference type="SUPFAM" id="SSF50978">
    <property type="entry name" value="WD40 repeat-like"/>
    <property type="match status" value="1"/>
</dbReference>
<dbReference type="Gene3D" id="2.130.10.10">
    <property type="entry name" value="YVTN repeat-like/Quinoprotein amine dehydrogenase"/>
    <property type="match status" value="1"/>
</dbReference>
<sequence length="749" mass="80699">MAALPSPRIRRTAQNTQYTYNLGHRLHDVKTYPVQTPQGATVLIYAHESGITLLWRGGKRLKSSKQPASHVKQNGTAPDEPIDLDNVEGLQHPTKAYKDTPEFEDIRQEEETALPEIIQTLDLSLGTAALRVAVLPMPPITPEVATSGGPAILEDRMVFAVSCATAQVYLITLPLTPPSHQAKSRPKLKEDLLAGNAGNGTWGETMSVLTGQTRRSDGIALSLASSKQEETRVIVASHNREASGILRLWDVNLDVSSRTNVHLRPFQTNYLPTPLTAITFNPAHTTQLLTVASPHAVRIYDYAQRSIEEDPSEDTYPTQGSWLLSLYPPFSRGPSMSTFRKPVVAAEWIAHGRAVLALLGDGQWGIWDVEGTGPSTAGAGNGNGLFSKQAQALRGAALTNFSVTGYLEGTSPLRNPSTQKSASGPGSAREFMPMTPHTRRDAMATSLTGGAEKLATVKGGIEVVKAAPLRSASATGHNDETAVLWLGSADPVVAVIPSVSKFWEAQMRRGVGGGVNLFSGPQPARMIRLADLGAGLLGELCTGVGAVSRPAQKHRESPILSDGVSSDTDGSSPKEQLPIDVLIRGDSRLVMVRESEDGTPLSMRLAGTKRKQPTDRSTNAIIAYPPREKPTSLAFNLTSQRGASLAKSRSGLRPSVKRLFEPEPLMQAGPNLFARGDAAPTTQRRPDVGLAFTQSLYSAADAMIDEAEVNERDVEGEMLDIMEIDRELEEMEVERVAGQRNVFFEDLSA</sequence>
<dbReference type="EMBL" id="QVQW01000047">
    <property type="protein sequence ID" value="RKU43110.1"/>
    <property type="molecule type" value="Genomic_DNA"/>
</dbReference>
<evidence type="ECO:0000256" key="2">
    <source>
        <dbReference type="SAM" id="MobiDB-lite"/>
    </source>
</evidence>
<dbReference type="STRING" id="177199.A0A420Y5U2"/>
<evidence type="ECO:0000313" key="3">
    <source>
        <dbReference type="EMBL" id="RKU43110.1"/>
    </source>
</evidence>